<gene>
    <name evidence="1" type="ORF">HUG10_04275</name>
</gene>
<dbReference type="KEGG" id="halg:HUG10_04275"/>
<reference evidence="1 2" key="1">
    <citation type="submission" date="2020-07" db="EMBL/GenBank/DDBJ databases">
        <title>Gai3-2, isolated from salt lake.</title>
        <authorList>
            <person name="Cui H."/>
            <person name="Shi X."/>
        </authorList>
    </citation>
    <scope>NUCLEOTIDE SEQUENCE [LARGE SCALE GENOMIC DNA]</scope>
    <source>
        <strain evidence="1 2">Gai3-2</strain>
    </source>
</reference>
<dbReference type="CDD" id="cd08026">
    <property type="entry name" value="DUF326"/>
    <property type="match status" value="1"/>
</dbReference>
<proteinExistence type="predicted"/>
<dbReference type="PANTHER" id="PTHR37310">
    <property type="entry name" value="CYTOPLASMIC PROTEIN-RELATED"/>
    <property type="match status" value="1"/>
</dbReference>
<keyword evidence="2" id="KW-1185">Reference proteome</keyword>
<dbReference type="Gene3D" id="1.20.1270.360">
    <property type="match status" value="1"/>
</dbReference>
<organism evidence="1 2">
    <name type="scientific">Halorarum halophilum</name>
    <dbReference type="NCBI Taxonomy" id="2743090"/>
    <lineage>
        <taxon>Archaea</taxon>
        <taxon>Methanobacteriati</taxon>
        <taxon>Methanobacteriota</taxon>
        <taxon>Stenosarchaea group</taxon>
        <taxon>Halobacteria</taxon>
        <taxon>Halobacteriales</taxon>
        <taxon>Haloferacaceae</taxon>
        <taxon>Halorarum</taxon>
    </lineage>
</organism>
<dbReference type="PANTHER" id="PTHR37310:SF1">
    <property type="entry name" value="CYTOPLASMIC PROTEIN"/>
    <property type="match status" value="1"/>
</dbReference>
<protein>
    <submittedName>
        <fullName evidence="1">Four-helix bundle copper-binding protein</fullName>
    </submittedName>
</protein>
<dbReference type="InterPro" id="IPR044543">
    <property type="entry name" value="YHJQ-like"/>
</dbReference>
<name>A0A7D5GAW6_9EURY</name>
<accession>A0A7D5GAW6</accession>
<dbReference type="InterPro" id="IPR005560">
    <property type="entry name" value="Csp_YhjQ"/>
</dbReference>
<sequence length="135" mass="15130">MTQPPASEFEASLTSDMRLALHDFVQAATVCEWCADRCLMEWPEMAECIRLCRDVADLAVENVQFMARDSPFGPELAETFAIAAEECANECARHAHSHCQECASVLDRAVESTWRMLESIEQQGVVGAQQQTQQY</sequence>
<dbReference type="RefSeq" id="WP_179168380.1">
    <property type="nucleotide sequence ID" value="NZ_CP058529.1"/>
</dbReference>
<evidence type="ECO:0000313" key="1">
    <source>
        <dbReference type="EMBL" id="QLG26805.1"/>
    </source>
</evidence>
<evidence type="ECO:0000313" key="2">
    <source>
        <dbReference type="Proteomes" id="UP000509750"/>
    </source>
</evidence>
<dbReference type="EMBL" id="CP058529">
    <property type="protein sequence ID" value="QLG26805.1"/>
    <property type="molecule type" value="Genomic_DNA"/>
</dbReference>
<dbReference type="Pfam" id="PF03860">
    <property type="entry name" value="Csp"/>
    <property type="match status" value="1"/>
</dbReference>
<dbReference type="Proteomes" id="UP000509750">
    <property type="component" value="Chromosome"/>
</dbReference>
<dbReference type="AlphaFoldDB" id="A0A7D5GAW6"/>
<dbReference type="GeneID" id="56028022"/>